<sequence>MRTQWRSVWWKWIASMLLSCSMAQWPGSHVHHELNRQCARHKHRDYCASTFSPSCNRSSHDASMQLLSMHPDVTASCIAWHTSLAIVRAVVSPPHRCSCGSSKCLAQGWINAQHACTVGTDGLVWKSSLLDTHCYSTK</sequence>
<organism evidence="2 3">
    <name type="scientific">Tribonema minus</name>
    <dbReference type="NCBI Taxonomy" id="303371"/>
    <lineage>
        <taxon>Eukaryota</taxon>
        <taxon>Sar</taxon>
        <taxon>Stramenopiles</taxon>
        <taxon>Ochrophyta</taxon>
        <taxon>PX clade</taxon>
        <taxon>Xanthophyceae</taxon>
        <taxon>Tribonematales</taxon>
        <taxon>Tribonemataceae</taxon>
        <taxon>Tribonema</taxon>
    </lineage>
</organism>
<accession>A0A835ZBN7</accession>
<evidence type="ECO:0000256" key="1">
    <source>
        <dbReference type="SAM" id="SignalP"/>
    </source>
</evidence>
<name>A0A835ZBN7_9STRA</name>
<gene>
    <name evidence="2" type="ORF">JKP88DRAFT_236224</name>
</gene>
<evidence type="ECO:0000313" key="2">
    <source>
        <dbReference type="EMBL" id="KAG5185973.1"/>
    </source>
</evidence>
<dbReference type="Proteomes" id="UP000664859">
    <property type="component" value="Unassembled WGS sequence"/>
</dbReference>
<evidence type="ECO:0000313" key="3">
    <source>
        <dbReference type="Proteomes" id="UP000664859"/>
    </source>
</evidence>
<proteinExistence type="predicted"/>
<protein>
    <recommendedName>
        <fullName evidence="4">Secreted protein</fullName>
    </recommendedName>
</protein>
<dbReference type="EMBL" id="JAFCMP010000115">
    <property type="protein sequence ID" value="KAG5185973.1"/>
    <property type="molecule type" value="Genomic_DNA"/>
</dbReference>
<keyword evidence="1" id="KW-0732">Signal</keyword>
<comment type="caution">
    <text evidence="2">The sequence shown here is derived from an EMBL/GenBank/DDBJ whole genome shotgun (WGS) entry which is preliminary data.</text>
</comment>
<feature type="chain" id="PRO_5032778791" description="Secreted protein" evidence="1">
    <location>
        <begin position="24"/>
        <end position="138"/>
    </location>
</feature>
<dbReference type="AlphaFoldDB" id="A0A835ZBN7"/>
<reference evidence="2" key="1">
    <citation type="submission" date="2021-02" db="EMBL/GenBank/DDBJ databases">
        <title>First Annotated Genome of the Yellow-green Alga Tribonema minus.</title>
        <authorList>
            <person name="Mahan K.M."/>
        </authorList>
    </citation>
    <scope>NUCLEOTIDE SEQUENCE</scope>
    <source>
        <strain evidence="2">UTEX B ZZ1240</strain>
    </source>
</reference>
<evidence type="ECO:0008006" key="4">
    <source>
        <dbReference type="Google" id="ProtNLM"/>
    </source>
</evidence>
<feature type="signal peptide" evidence="1">
    <location>
        <begin position="1"/>
        <end position="23"/>
    </location>
</feature>
<keyword evidence="3" id="KW-1185">Reference proteome</keyword>